<accession>A0A0D2HJ65</accession>
<feature type="region of interest" description="Disordered" evidence="2">
    <location>
        <begin position="1"/>
        <end position="43"/>
    </location>
</feature>
<name>A0A0D2HJ65_9EURO</name>
<dbReference type="RefSeq" id="XP_013277854.1">
    <property type="nucleotide sequence ID" value="XM_013422400.1"/>
</dbReference>
<feature type="compositionally biased region" description="Basic residues" evidence="2">
    <location>
        <begin position="34"/>
        <end position="43"/>
    </location>
</feature>
<evidence type="ECO:0000313" key="4">
    <source>
        <dbReference type="Proteomes" id="UP000053617"/>
    </source>
</evidence>
<sequence>MTADVGSCLPGKEPSASRDSTRRARKRETDRRAQRGHRQRQKAYVRQLEEIVRDLNTQNSRDDRLLALQTEKARLQERCNALTAKLERVRMAVCVDDIPSSEPTKLTTPSPIDLVCEGVNDNHTDVHDAFGLLGDSEPSTQEGGSLASFPDERGQRLDSAGSKLFPFPTGDAGHPDEDHWISTLFNLGEAPKPDTLSDINNTMPVSNIGMGTEGNPLNRLRLVTSDMPAAFSGDGDFGASNEAPFPLVDSREHVDYGRFHLEQHDMSDIVTIHDEEQSNLTLTKSPGEAIPRSMSLSKTPRASCFPRYGPPACHSDKVFLTFIEEAGKEHQACRFDMSRPTLRRLLANLPVDCLSFRLFHYVSEIPAPLQNLLAVFWVQYLFLRWHVLQTSEAYEDVPSFLRPTPLECIVPHQSFIGMLVWPKLREALIRDSTKVDIEAIGLSLMQNLDPNFSRNAAEDTSMPPGSMDVIEMIERQAKSLKFWKVKASFFDEYPQYAGCF</sequence>
<feature type="compositionally biased region" description="Basic and acidic residues" evidence="2">
    <location>
        <begin position="15"/>
        <end position="33"/>
    </location>
</feature>
<dbReference type="Proteomes" id="UP000053617">
    <property type="component" value="Unassembled WGS sequence"/>
</dbReference>
<organism evidence="3 4">
    <name type="scientific">Rhinocladiella mackenziei CBS 650.93</name>
    <dbReference type="NCBI Taxonomy" id="1442369"/>
    <lineage>
        <taxon>Eukaryota</taxon>
        <taxon>Fungi</taxon>
        <taxon>Dikarya</taxon>
        <taxon>Ascomycota</taxon>
        <taxon>Pezizomycotina</taxon>
        <taxon>Eurotiomycetes</taxon>
        <taxon>Chaetothyriomycetidae</taxon>
        <taxon>Chaetothyriales</taxon>
        <taxon>Herpotrichiellaceae</taxon>
        <taxon>Rhinocladiella</taxon>
    </lineage>
</organism>
<feature type="region of interest" description="Disordered" evidence="2">
    <location>
        <begin position="132"/>
        <end position="158"/>
    </location>
</feature>
<proteinExistence type="predicted"/>
<dbReference type="AlphaFoldDB" id="A0A0D2HJ65"/>
<dbReference type="CDD" id="cd14688">
    <property type="entry name" value="bZIP_YAP"/>
    <property type="match status" value="1"/>
</dbReference>
<reference evidence="3 4" key="1">
    <citation type="submission" date="2015-01" db="EMBL/GenBank/DDBJ databases">
        <title>The Genome Sequence of Rhinocladiella mackenzie CBS 650.93.</title>
        <authorList>
            <consortium name="The Broad Institute Genomics Platform"/>
            <person name="Cuomo C."/>
            <person name="de Hoog S."/>
            <person name="Gorbushina A."/>
            <person name="Stielow B."/>
            <person name="Teixiera M."/>
            <person name="Abouelleil A."/>
            <person name="Chapman S.B."/>
            <person name="Priest M."/>
            <person name="Young S.K."/>
            <person name="Wortman J."/>
            <person name="Nusbaum C."/>
            <person name="Birren B."/>
        </authorList>
    </citation>
    <scope>NUCLEOTIDE SEQUENCE [LARGE SCALE GENOMIC DNA]</scope>
    <source>
        <strain evidence="3 4">CBS 650.93</strain>
    </source>
</reference>
<evidence type="ECO:0000256" key="2">
    <source>
        <dbReference type="SAM" id="MobiDB-lite"/>
    </source>
</evidence>
<protein>
    <recommendedName>
        <fullName evidence="5">BZIP domain-containing protein</fullName>
    </recommendedName>
</protein>
<dbReference type="HOGENOM" id="CLU_590566_0_0_1"/>
<dbReference type="VEuPathDB" id="FungiDB:Z518_01802"/>
<dbReference type="InterPro" id="IPR021833">
    <property type="entry name" value="DUF3425"/>
</dbReference>
<dbReference type="EMBL" id="KN847475">
    <property type="protein sequence ID" value="KIX10718.1"/>
    <property type="molecule type" value="Genomic_DNA"/>
</dbReference>
<evidence type="ECO:0000313" key="3">
    <source>
        <dbReference type="EMBL" id="KIX10718.1"/>
    </source>
</evidence>
<feature type="coiled-coil region" evidence="1">
    <location>
        <begin position="65"/>
        <end position="92"/>
    </location>
</feature>
<dbReference type="PANTHER" id="PTHR37012:SF2">
    <property type="entry name" value="BZIP DOMAIN-CONTAINING PROTEIN-RELATED"/>
    <property type="match status" value="1"/>
</dbReference>
<dbReference type="OrthoDB" id="4482465at2759"/>
<dbReference type="GeneID" id="25289873"/>
<evidence type="ECO:0000256" key="1">
    <source>
        <dbReference type="SAM" id="Coils"/>
    </source>
</evidence>
<gene>
    <name evidence="3" type="ORF">Z518_01802</name>
</gene>
<dbReference type="Gene3D" id="1.20.5.170">
    <property type="match status" value="1"/>
</dbReference>
<keyword evidence="4" id="KW-1185">Reference proteome</keyword>
<dbReference type="Pfam" id="PF11905">
    <property type="entry name" value="DUF3425"/>
    <property type="match status" value="1"/>
</dbReference>
<evidence type="ECO:0008006" key="5">
    <source>
        <dbReference type="Google" id="ProtNLM"/>
    </source>
</evidence>
<dbReference type="PANTHER" id="PTHR37012">
    <property type="entry name" value="B-ZIP TRANSCRIPTION FACTOR (EUROFUNG)-RELATED"/>
    <property type="match status" value="1"/>
</dbReference>
<keyword evidence="1" id="KW-0175">Coiled coil</keyword>